<name>A0A8H4YZA7_9HYPO</name>
<sequence length="372" mass="40907">MADLLREIKAKWNPQQLPPSGTFDGQTVLVTGGTSGLGLATAKHFATLGAAKVIITYRNKPRAETARQQIETAARAAGSGQVVIEMMELDLTRYSSCISFVDELVRRTNGIDIAILNAGTFNPEFVLSPEGWYVFIACLPHWDLADVYHLLREETIQTNTLCTSLLAILLIKWMKATRQNRQSPASLVIVSSGRHLTPDISEWPEWEKRDGGILLHFKDPSNWPSGGGPDAMYATSKLLLMYAFEDICKLAVDEKGEPEVIVKSVCPGICNTDLQRTLKKRSLVARMAIPILMSIVGKSPELGGRYLLAAALAGPEKHGKFIRFYLTDEEFRTNSIPVITSPAGRRAQAMVWKEVSAELATKVPGLQITASQ</sequence>
<dbReference type="EMBL" id="JABEVY010000326">
    <property type="protein sequence ID" value="KAF5236595.1"/>
    <property type="molecule type" value="Genomic_DNA"/>
</dbReference>
<dbReference type="Pfam" id="PF00106">
    <property type="entry name" value="adh_short"/>
    <property type="match status" value="1"/>
</dbReference>
<organism evidence="4 5">
    <name type="scientific">Fusarium anthophilum</name>
    <dbReference type="NCBI Taxonomy" id="48485"/>
    <lineage>
        <taxon>Eukaryota</taxon>
        <taxon>Fungi</taxon>
        <taxon>Dikarya</taxon>
        <taxon>Ascomycota</taxon>
        <taxon>Pezizomycotina</taxon>
        <taxon>Sordariomycetes</taxon>
        <taxon>Hypocreomycetidae</taxon>
        <taxon>Hypocreales</taxon>
        <taxon>Nectriaceae</taxon>
        <taxon>Fusarium</taxon>
        <taxon>Fusarium fujikuroi species complex</taxon>
    </lineage>
</organism>
<dbReference type="PANTHER" id="PTHR24320:SF252">
    <property type="entry name" value="DEHYDROGENASE_REDUCTASE FAMILY PROTEIN, PUTATIVE (AFU_ORTHOLOGUE AFUA_3G08550)-RELATED"/>
    <property type="match status" value="1"/>
</dbReference>
<comment type="caution">
    <text evidence="4">The sequence shown here is derived from an EMBL/GenBank/DDBJ whole genome shotgun (WGS) entry which is preliminary data.</text>
</comment>
<protein>
    <recommendedName>
        <fullName evidence="6">NAD(P)-binding protein</fullName>
    </recommendedName>
</protein>
<dbReference type="Gene3D" id="3.40.50.720">
    <property type="entry name" value="NAD(P)-binding Rossmann-like Domain"/>
    <property type="match status" value="1"/>
</dbReference>
<evidence type="ECO:0000256" key="1">
    <source>
        <dbReference type="ARBA" id="ARBA00006484"/>
    </source>
</evidence>
<keyword evidence="3" id="KW-0560">Oxidoreductase</keyword>
<dbReference type="PANTHER" id="PTHR24320">
    <property type="entry name" value="RETINOL DEHYDROGENASE"/>
    <property type="match status" value="1"/>
</dbReference>
<keyword evidence="5" id="KW-1185">Reference proteome</keyword>
<keyword evidence="2" id="KW-0521">NADP</keyword>
<dbReference type="Proteomes" id="UP000573603">
    <property type="component" value="Unassembled WGS sequence"/>
</dbReference>
<evidence type="ECO:0000313" key="4">
    <source>
        <dbReference type="EMBL" id="KAF5236595.1"/>
    </source>
</evidence>
<dbReference type="SUPFAM" id="SSF51735">
    <property type="entry name" value="NAD(P)-binding Rossmann-fold domains"/>
    <property type="match status" value="1"/>
</dbReference>
<gene>
    <name evidence="4" type="ORF">FANTH_11206</name>
</gene>
<reference evidence="4 5" key="1">
    <citation type="journal article" date="2020" name="BMC Genomics">
        <title>Correction to: Identification and distribution of gene clusters required for synthesis of sphingolipid metabolism inhibitors in diverse species of the filamentous fungus Fusarium.</title>
        <authorList>
            <person name="Kim H.S."/>
            <person name="Lohmar J.M."/>
            <person name="Busman M."/>
            <person name="Brown D.W."/>
            <person name="Naumann T.A."/>
            <person name="Divon H.H."/>
            <person name="Lysoe E."/>
            <person name="Uhlig S."/>
            <person name="Proctor R.H."/>
        </authorList>
    </citation>
    <scope>NUCLEOTIDE SEQUENCE [LARGE SCALE GENOMIC DNA]</scope>
    <source>
        <strain evidence="4 5">NRRL 25214</strain>
    </source>
</reference>
<proteinExistence type="inferred from homology"/>
<dbReference type="GO" id="GO:0016491">
    <property type="term" value="F:oxidoreductase activity"/>
    <property type="evidence" value="ECO:0007669"/>
    <property type="project" value="UniProtKB-KW"/>
</dbReference>
<dbReference type="InterPro" id="IPR036291">
    <property type="entry name" value="NAD(P)-bd_dom_sf"/>
</dbReference>
<evidence type="ECO:0008006" key="6">
    <source>
        <dbReference type="Google" id="ProtNLM"/>
    </source>
</evidence>
<evidence type="ECO:0000313" key="5">
    <source>
        <dbReference type="Proteomes" id="UP000573603"/>
    </source>
</evidence>
<dbReference type="PRINTS" id="PR00081">
    <property type="entry name" value="GDHRDH"/>
</dbReference>
<accession>A0A8H4YZA7</accession>
<dbReference type="AlphaFoldDB" id="A0A8H4YZA7"/>
<dbReference type="InterPro" id="IPR002347">
    <property type="entry name" value="SDR_fam"/>
</dbReference>
<comment type="similarity">
    <text evidence="1">Belongs to the short-chain dehydrogenases/reductases (SDR) family.</text>
</comment>
<evidence type="ECO:0000256" key="3">
    <source>
        <dbReference type="ARBA" id="ARBA00023002"/>
    </source>
</evidence>
<evidence type="ECO:0000256" key="2">
    <source>
        <dbReference type="ARBA" id="ARBA00022857"/>
    </source>
</evidence>